<reference evidence="1" key="2">
    <citation type="submission" date="2021-01" db="EMBL/GenBank/DDBJ databases">
        <authorList>
            <person name="Hahn C.R."/>
            <person name="Youssef N.H."/>
            <person name="Elshahed M."/>
        </authorList>
    </citation>
    <scope>NUCLEOTIDE SEQUENCE</scope>
    <source>
        <strain evidence="1">Zod_Metabat.24</strain>
    </source>
</reference>
<organism evidence="1 2">
    <name type="scientific">Candidatus Zymogenus saltonus</name>
    <dbReference type="NCBI Taxonomy" id="2844893"/>
    <lineage>
        <taxon>Bacteria</taxon>
        <taxon>Deltaproteobacteria</taxon>
        <taxon>Candidatus Zymogenia</taxon>
        <taxon>Candidatus Zymogeniales</taxon>
        <taxon>Candidatus Zymogenaceae</taxon>
        <taxon>Candidatus Zymogenus</taxon>
    </lineage>
</organism>
<protein>
    <submittedName>
        <fullName evidence="1">TIGR04076 family protein</fullName>
    </submittedName>
</protein>
<name>A0A9D8PS68_9DELT</name>
<evidence type="ECO:0000313" key="1">
    <source>
        <dbReference type="EMBL" id="MBN1574592.1"/>
    </source>
</evidence>
<dbReference type="AlphaFoldDB" id="A0A9D8PS68"/>
<evidence type="ECO:0000313" key="2">
    <source>
        <dbReference type="Proteomes" id="UP000809273"/>
    </source>
</evidence>
<dbReference type="Proteomes" id="UP000809273">
    <property type="component" value="Unassembled WGS sequence"/>
</dbReference>
<dbReference type="EMBL" id="JAFGIX010000084">
    <property type="protein sequence ID" value="MBN1574592.1"/>
    <property type="molecule type" value="Genomic_DNA"/>
</dbReference>
<sequence>MKIDKETWDLIQKHLGYNDEEMKIFKENPRNEAVISKTSELIDKTIIFEVIKSEGCNSQHKVGDKFYFDGKGNLMTKLCPKRICVHALGPLSALVFTANELIYAGADPNEMRFPEVSCPDVGLECGGWGQIVMKLRVEDRKR</sequence>
<accession>A0A9D8PS68</accession>
<comment type="caution">
    <text evidence="1">The sequence shown here is derived from an EMBL/GenBank/DDBJ whole genome shotgun (WGS) entry which is preliminary data.</text>
</comment>
<gene>
    <name evidence="1" type="ORF">JW984_15450</name>
</gene>
<proteinExistence type="predicted"/>
<reference evidence="1" key="1">
    <citation type="journal article" date="2021" name="Environ. Microbiol.">
        <title>Genomic characterization of three novel Desulfobacterota classes expand the metabolic and phylogenetic diversity of the phylum.</title>
        <authorList>
            <person name="Murphy C.L."/>
            <person name="Biggerstaff J."/>
            <person name="Eichhorn A."/>
            <person name="Ewing E."/>
            <person name="Shahan R."/>
            <person name="Soriano D."/>
            <person name="Stewart S."/>
            <person name="VanMol K."/>
            <person name="Walker R."/>
            <person name="Walters P."/>
            <person name="Elshahed M.S."/>
            <person name="Youssef N.H."/>
        </authorList>
    </citation>
    <scope>NUCLEOTIDE SEQUENCE</scope>
    <source>
        <strain evidence="1">Zod_Metabat.24</strain>
    </source>
</reference>